<dbReference type="AlphaFoldDB" id="F8F1I0"/>
<dbReference type="OrthoDB" id="353812at2"/>
<dbReference type="InterPro" id="IPR029016">
    <property type="entry name" value="GAF-like_dom_sf"/>
</dbReference>
<dbReference type="SMART" id="SM00028">
    <property type="entry name" value="TPR"/>
    <property type="match status" value="6"/>
</dbReference>
<dbReference type="CDD" id="cd01949">
    <property type="entry name" value="GGDEF"/>
    <property type="match status" value="1"/>
</dbReference>
<dbReference type="InterPro" id="IPR011990">
    <property type="entry name" value="TPR-like_helical_dom_sf"/>
</dbReference>
<dbReference type="SMART" id="SM00267">
    <property type="entry name" value="GGDEF"/>
    <property type="match status" value="1"/>
</dbReference>
<reference evidence="5" key="1">
    <citation type="journal article" date="2013" name="Stand. Genomic Sci.">
        <title>Genome sequence of the thermophilic fresh-water bacterium Spirochaeta caldaria type strain (H1(T)), reclassification of Spirochaeta caldaria, Spirochaeta stenostrepta, and Spirochaeta zuelzerae in the genus Treponema as Treponema caldaria comb. nov., Treponema stenostrepta comb. nov., and Treponema zuelzerae comb. nov., and emendation of the genus Treponema.</title>
        <authorList>
            <person name="Abt B."/>
            <person name="Goker M."/>
            <person name="Scheuner C."/>
            <person name="Han C."/>
            <person name="Lu M."/>
            <person name="Misra M."/>
            <person name="Lapidus A."/>
            <person name="Nolan M."/>
            <person name="Lucas S."/>
            <person name="Hammon N."/>
            <person name="Deshpande S."/>
            <person name="Cheng J.F."/>
            <person name="Tapia R."/>
            <person name="Goodwin L.A."/>
            <person name="Pitluck S."/>
            <person name="Liolios K."/>
            <person name="Pagani I."/>
            <person name="Ivanova N."/>
            <person name="Mavromatis K."/>
            <person name="Mikhailova N."/>
            <person name="Huntemann M."/>
            <person name="Pati A."/>
            <person name="Chen A."/>
            <person name="Palaniappan K."/>
            <person name="Land M."/>
            <person name="Hauser L."/>
            <person name="Jeffries C.D."/>
            <person name="Rohde M."/>
            <person name="Spring S."/>
            <person name="Gronow S."/>
            <person name="Detter J.C."/>
            <person name="Bristow J."/>
            <person name="Eisen J.A."/>
            <person name="Markowitz V."/>
            <person name="Hugenholtz P."/>
            <person name="Kyrpides N.C."/>
            <person name="Woyke T."/>
            <person name="Klenk H.P."/>
        </authorList>
    </citation>
    <scope>NUCLEOTIDE SEQUENCE</scope>
    <source>
        <strain evidence="5">ATCC 51460 / DSM 7334 / H1</strain>
    </source>
</reference>
<dbReference type="FunFam" id="3.30.70.270:FF:000001">
    <property type="entry name" value="Diguanylate cyclase domain protein"/>
    <property type="match status" value="1"/>
</dbReference>
<dbReference type="InterPro" id="IPR029787">
    <property type="entry name" value="Nucleotide_cyclase"/>
</dbReference>
<dbReference type="PROSITE" id="PS50887">
    <property type="entry name" value="GGDEF"/>
    <property type="match status" value="1"/>
</dbReference>
<keyword evidence="1" id="KW-0802">TPR repeat</keyword>
<dbReference type="PANTHER" id="PTHR46663">
    <property type="entry name" value="DIGUANYLATE CYCLASE DGCT-RELATED"/>
    <property type="match status" value="1"/>
</dbReference>
<keyword evidence="5" id="KW-1185">Reference proteome</keyword>
<proteinExistence type="predicted"/>
<feature type="coiled-coil region" evidence="2">
    <location>
        <begin position="587"/>
        <end position="617"/>
    </location>
</feature>
<feature type="repeat" description="TPR" evidence="1">
    <location>
        <begin position="224"/>
        <end position="257"/>
    </location>
</feature>
<dbReference type="Pfam" id="PF13185">
    <property type="entry name" value="GAF_2"/>
    <property type="match status" value="1"/>
</dbReference>
<dbReference type="GO" id="GO:0003824">
    <property type="term" value="F:catalytic activity"/>
    <property type="evidence" value="ECO:0007669"/>
    <property type="project" value="UniProtKB-ARBA"/>
</dbReference>
<dbReference type="InterPro" id="IPR052163">
    <property type="entry name" value="DGC-Regulatory_Protein"/>
</dbReference>
<dbReference type="PANTHER" id="PTHR46663:SF2">
    <property type="entry name" value="GGDEF DOMAIN-CONTAINING PROTEIN"/>
    <property type="match status" value="1"/>
</dbReference>
<dbReference type="STRING" id="744872.Spica_0879"/>
<evidence type="ECO:0000259" key="3">
    <source>
        <dbReference type="PROSITE" id="PS50887"/>
    </source>
</evidence>
<organism evidence="4 5">
    <name type="scientific">Gracilinema caldarium (strain ATCC 51460 / DSM 7334 / H1)</name>
    <name type="common">Treponema caldarium</name>
    <dbReference type="NCBI Taxonomy" id="744872"/>
    <lineage>
        <taxon>Bacteria</taxon>
        <taxon>Pseudomonadati</taxon>
        <taxon>Spirochaetota</taxon>
        <taxon>Spirochaetia</taxon>
        <taxon>Spirochaetales</taxon>
        <taxon>Breznakiellaceae</taxon>
        <taxon>Gracilinema</taxon>
    </lineage>
</organism>
<protein>
    <submittedName>
        <fullName evidence="4">Diguanylate cyclase with TPR repeats</fullName>
    </submittedName>
</protein>
<dbReference type="Gene3D" id="3.30.450.40">
    <property type="match status" value="1"/>
</dbReference>
<dbReference type="Pfam" id="PF00990">
    <property type="entry name" value="GGDEF"/>
    <property type="match status" value="1"/>
</dbReference>
<dbReference type="Proteomes" id="UP000000503">
    <property type="component" value="Chromosome"/>
</dbReference>
<feature type="coiled-coil region" evidence="2">
    <location>
        <begin position="395"/>
        <end position="432"/>
    </location>
</feature>
<dbReference type="PROSITE" id="PS50293">
    <property type="entry name" value="TPR_REGION"/>
    <property type="match status" value="1"/>
</dbReference>
<evidence type="ECO:0000313" key="5">
    <source>
        <dbReference type="Proteomes" id="UP000000503"/>
    </source>
</evidence>
<evidence type="ECO:0000256" key="1">
    <source>
        <dbReference type="PROSITE-ProRule" id="PRU00339"/>
    </source>
</evidence>
<dbReference type="HOGENOM" id="CLU_359376_0_0_12"/>
<accession>F8F1I0</accession>
<dbReference type="Gene3D" id="3.30.70.270">
    <property type="match status" value="1"/>
</dbReference>
<dbReference type="Gene3D" id="1.25.40.10">
    <property type="entry name" value="Tetratricopeptide repeat domain"/>
    <property type="match status" value="3"/>
</dbReference>
<dbReference type="SMART" id="SM00065">
    <property type="entry name" value="GAF"/>
    <property type="match status" value="1"/>
</dbReference>
<evidence type="ECO:0000313" key="4">
    <source>
        <dbReference type="EMBL" id="AEJ19033.1"/>
    </source>
</evidence>
<dbReference type="KEGG" id="scd:Spica_0879"/>
<dbReference type="PROSITE" id="PS50005">
    <property type="entry name" value="TPR"/>
    <property type="match status" value="1"/>
</dbReference>
<dbReference type="SUPFAM" id="SSF55073">
    <property type="entry name" value="Nucleotide cyclase"/>
    <property type="match status" value="1"/>
</dbReference>
<keyword evidence="2" id="KW-0175">Coiled coil</keyword>
<dbReference type="InterPro" id="IPR000160">
    <property type="entry name" value="GGDEF_dom"/>
</dbReference>
<dbReference type="InterPro" id="IPR019734">
    <property type="entry name" value="TPR_rpt"/>
</dbReference>
<gene>
    <name evidence="4" type="ordered locus">Spica_0879</name>
</gene>
<dbReference type="InterPro" id="IPR003018">
    <property type="entry name" value="GAF"/>
</dbReference>
<dbReference type="SUPFAM" id="SSF55781">
    <property type="entry name" value="GAF domain-like"/>
    <property type="match status" value="1"/>
</dbReference>
<dbReference type="SUPFAM" id="SSF48452">
    <property type="entry name" value="TPR-like"/>
    <property type="match status" value="2"/>
</dbReference>
<dbReference type="EMBL" id="CP002868">
    <property type="protein sequence ID" value="AEJ19033.1"/>
    <property type="molecule type" value="Genomic_DNA"/>
</dbReference>
<sequence length="779" mass="88439">MKWYEWAIVIIVRWYTKGETSFSVSQGYVMEHNIYTELVQELNKELEIAWKLSSAHPILAIEKVETLFHRAEELQYQKGKAWALLIKSRSAFMMSNMELANSSVNKAISMFQKDNEISSLAEAFLIKSAISLKQGSLDKALNAATKTLEIAKSCNDILLEARAENGLGEVLLKAGAVHESLEYLMQASSYLKKLENNFKQESSDIVFSEDEYSPADDEILNLHARLFYNLGNAFLSIGETNNAIEHFELALESTEQNQDNTLELLIYKGLSIAYRRNGNRSKAQDLLFHAIEFAQTLQQDLMLLELYLEQALILIEADIYPEAIETLSRVIAEGEKNRLLPLLSEAYRLRSLAYELMGDAAAALEDYKQFHKNQEAISGEQIAQSKRDAEIIFELERSKNEAEIYRLRIVELRQHKEELEQSNKRLHAVMEIGRVVTASLDLQEIARTVYESLSMLIDVSGFSLAQNDEAHNQIHFILFIEAGKLHEPFTITADSKESFAAYVIKNKELIKLDNIELEYKKYVEHVSLFGDRKTKSLIFAPFLIGGKVLGAISVQSMKERAYTDEDVELLRLVSNYIAIALENSQNHAELLRLNEALRAEKEALEQLTKKVSRLANHDGLTGLPNRLLLGELLDKAILRAARHETMVAVFFLDLDNFKPINDRFGHHTGDLVLIEVAHRFKNALRAMDVIARVGGDEFVALLTDLQDFESSIVVAEKLLNTLNDPIYIENMPCNLGVSIGIALFPKDGKQGDDLLRKADEAMYEIKRKNKNGYAFYQKK</sequence>
<name>F8F1I0_GRAC1</name>
<dbReference type="InterPro" id="IPR043128">
    <property type="entry name" value="Rev_trsase/Diguanyl_cyclase"/>
</dbReference>
<dbReference type="NCBIfam" id="TIGR00254">
    <property type="entry name" value="GGDEF"/>
    <property type="match status" value="1"/>
</dbReference>
<feature type="domain" description="GGDEF" evidence="3">
    <location>
        <begin position="645"/>
        <end position="778"/>
    </location>
</feature>
<evidence type="ECO:0000256" key="2">
    <source>
        <dbReference type="SAM" id="Coils"/>
    </source>
</evidence>
<dbReference type="eggNOG" id="COG5001">
    <property type="taxonomic scope" value="Bacteria"/>
</dbReference>